<dbReference type="AlphaFoldDB" id="A0A1R3T7F6"/>
<evidence type="ECO:0000256" key="1">
    <source>
        <dbReference type="SAM" id="SignalP"/>
    </source>
</evidence>
<sequence>MKLTTAIVSAGLALVLAGCTTTISPSSYEPIPGSITYNGQPRTKLTKSPIGSRFTHNFRRFDDRVIETYQIQPDRSLKIIDRRIVRDWSFLGRDD</sequence>
<reference evidence="3" key="1">
    <citation type="submission" date="2016-10" db="EMBL/GenBank/DDBJ databases">
        <authorList>
            <person name="Wibberg D."/>
        </authorList>
    </citation>
    <scope>NUCLEOTIDE SEQUENCE [LARGE SCALE GENOMIC DNA]</scope>
</reference>
<dbReference type="STRING" id="1907666.DSM25559_0049"/>
<organism evidence="2 3">
    <name type="scientific">Agrobacterium rosae</name>
    <dbReference type="NCBI Taxonomy" id="1972867"/>
    <lineage>
        <taxon>Bacteria</taxon>
        <taxon>Pseudomonadati</taxon>
        <taxon>Pseudomonadota</taxon>
        <taxon>Alphaproteobacteria</taxon>
        <taxon>Hyphomicrobiales</taxon>
        <taxon>Rhizobiaceae</taxon>
        <taxon>Rhizobium/Agrobacterium group</taxon>
        <taxon>Agrobacterium</taxon>
    </lineage>
</organism>
<evidence type="ECO:0000313" key="3">
    <source>
        <dbReference type="Proteomes" id="UP000187891"/>
    </source>
</evidence>
<dbReference type="PROSITE" id="PS51257">
    <property type="entry name" value="PROKAR_LIPOPROTEIN"/>
    <property type="match status" value="1"/>
</dbReference>
<gene>
    <name evidence="2" type="ORF">DSM25559_0049</name>
</gene>
<name>A0A1R3T7F6_9HYPH</name>
<feature type="signal peptide" evidence="1">
    <location>
        <begin position="1"/>
        <end position="17"/>
    </location>
</feature>
<dbReference type="RefSeq" id="WP_077116968.1">
    <property type="nucleotide sequence ID" value="NZ_FMUE01000001.1"/>
</dbReference>
<evidence type="ECO:0000313" key="2">
    <source>
        <dbReference type="EMBL" id="SCX00551.1"/>
    </source>
</evidence>
<accession>A0A1R3T7F6</accession>
<dbReference type="EMBL" id="FMUE01000001">
    <property type="protein sequence ID" value="SCX00551.1"/>
    <property type="molecule type" value="Genomic_DNA"/>
</dbReference>
<dbReference type="Proteomes" id="UP000187891">
    <property type="component" value="Unassembled WGS sequence"/>
</dbReference>
<protein>
    <recommendedName>
        <fullName evidence="4">Transmembrane protein</fullName>
    </recommendedName>
</protein>
<keyword evidence="1" id="KW-0732">Signal</keyword>
<proteinExistence type="predicted"/>
<feature type="chain" id="PRO_5012865066" description="Transmembrane protein" evidence="1">
    <location>
        <begin position="18"/>
        <end position="95"/>
    </location>
</feature>
<evidence type="ECO:0008006" key="4">
    <source>
        <dbReference type="Google" id="ProtNLM"/>
    </source>
</evidence>